<proteinExistence type="predicted"/>
<name>A0AAV3J910_LEPBO</name>
<protein>
    <recommendedName>
        <fullName evidence="3">Transposase</fullName>
    </recommendedName>
</protein>
<evidence type="ECO:0000313" key="2">
    <source>
        <dbReference type="Proteomes" id="UP000014570"/>
    </source>
</evidence>
<accession>A0AAV3J910</accession>
<sequence length="83" mass="9301">MFGSKSTLHRRFQEWVSAGVFNKIEKEALKLYERTVKIKTKRMAADGSYAKAPKGGISQVQTRRIAAKEALKGIFSSIGVERL</sequence>
<dbReference type="EMBL" id="AHNP02000011">
    <property type="protein sequence ID" value="EPG56942.1"/>
    <property type="molecule type" value="Genomic_DNA"/>
</dbReference>
<comment type="caution">
    <text evidence="1">The sequence shown here is derived from an EMBL/GenBank/DDBJ whole genome shotgun (WGS) entry which is preliminary data.</text>
</comment>
<dbReference type="AlphaFoldDB" id="A0AAV3J910"/>
<reference evidence="1 2" key="1">
    <citation type="submission" date="2013-04" db="EMBL/GenBank/DDBJ databases">
        <authorList>
            <person name="Harkins D.M."/>
            <person name="Durkin A.S."/>
            <person name="Brinkac L.M."/>
            <person name="Haft D.H."/>
            <person name="Selengut J.D."/>
            <person name="Sanka R."/>
            <person name="DePew J."/>
            <person name="Purushe J."/>
            <person name="Chanthongthip A."/>
            <person name="Lattana O."/>
            <person name="Phetsouvanh R."/>
            <person name="Newton P.N."/>
            <person name="Vinetz J.M."/>
            <person name="Sutton G.G."/>
            <person name="Nierman W.C."/>
            <person name="Fouts D.E."/>
        </authorList>
    </citation>
    <scope>NUCLEOTIDE SEQUENCE [LARGE SCALE GENOMIC DNA]</scope>
    <source>
        <strain evidence="1 2">UI 09931</strain>
    </source>
</reference>
<gene>
    <name evidence="1" type="ORF">LEP1GSC103_1964</name>
</gene>
<evidence type="ECO:0000313" key="1">
    <source>
        <dbReference type="EMBL" id="EPG56942.1"/>
    </source>
</evidence>
<dbReference type="Proteomes" id="UP000014570">
    <property type="component" value="Unassembled WGS sequence"/>
</dbReference>
<evidence type="ECO:0008006" key="3">
    <source>
        <dbReference type="Google" id="ProtNLM"/>
    </source>
</evidence>
<organism evidence="1 2">
    <name type="scientific">Leptospira borgpetersenii serovar Javanica str. UI 09931</name>
    <dbReference type="NCBI Taxonomy" id="1049767"/>
    <lineage>
        <taxon>Bacteria</taxon>
        <taxon>Pseudomonadati</taxon>
        <taxon>Spirochaetota</taxon>
        <taxon>Spirochaetia</taxon>
        <taxon>Leptospirales</taxon>
        <taxon>Leptospiraceae</taxon>
        <taxon>Leptospira</taxon>
    </lineage>
</organism>